<dbReference type="GO" id="GO:0016887">
    <property type="term" value="F:ATP hydrolysis activity"/>
    <property type="evidence" value="ECO:0007669"/>
    <property type="project" value="InterPro"/>
</dbReference>
<evidence type="ECO:0000313" key="3">
    <source>
        <dbReference type="Proteomes" id="UP000238589"/>
    </source>
</evidence>
<dbReference type="SUPFAM" id="SSF52540">
    <property type="entry name" value="P-loop containing nucleoside triphosphate hydrolases"/>
    <property type="match status" value="1"/>
</dbReference>
<reference evidence="2 3" key="1">
    <citation type="submission" date="2018-03" db="EMBL/GenBank/DDBJ databases">
        <title>Comparative genomics illustrates the genes involved in a hyperalkaliphilic mechanisms of Serpentinomonas isolated from highly-alkaline calcium-rich serpentinized springs.</title>
        <authorList>
            <person name="Suzuki S."/>
            <person name="Ishii S."/>
            <person name="Walworth N."/>
            <person name="Bird L."/>
            <person name="Kuenen J.G."/>
            <person name="Nealson K.H."/>
        </authorList>
    </citation>
    <scope>NUCLEOTIDE SEQUENCE [LARGE SCALE GENOMIC DNA]</scope>
    <source>
        <strain evidence="2 3">P1</strain>
    </source>
</reference>
<feature type="domain" description="ATPase dynein-related AAA" evidence="1">
    <location>
        <begin position="1"/>
        <end position="91"/>
    </location>
</feature>
<dbReference type="EMBL" id="PVLQ01000098">
    <property type="protein sequence ID" value="PRD64081.1"/>
    <property type="molecule type" value="Genomic_DNA"/>
</dbReference>
<dbReference type="Gene3D" id="3.40.50.300">
    <property type="entry name" value="P-loop containing nucleotide triphosphate hydrolases"/>
    <property type="match status" value="1"/>
</dbReference>
<name>A0A2S9K0W9_9BURK</name>
<dbReference type="InterPro" id="IPR027417">
    <property type="entry name" value="P-loop_NTPase"/>
</dbReference>
<comment type="caution">
    <text evidence="2">The sequence shown here is derived from an EMBL/GenBank/DDBJ whole genome shotgun (WGS) entry which is preliminary data.</text>
</comment>
<gene>
    <name evidence="2" type="ORF">C6P64_16310</name>
</gene>
<dbReference type="AlphaFoldDB" id="A0A2S9K0W9"/>
<protein>
    <submittedName>
        <fullName evidence="2">ATPase</fullName>
    </submittedName>
</protein>
<dbReference type="CDD" id="cd00009">
    <property type="entry name" value="AAA"/>
    <property type="match status" value="1"/>
</dbReference>
<dbReference type="Proteomes" id="UP000238589">
    <property type="component" value="Unassembled WGS sequence"/>
</dbReference>
<evidence type="ECO:0000259" key="1">
    <source>
        <dbReference type="Pfam" id="PF07728"/>
    </source>
</evidence>
<accession>A0A2S9K0W9</accession>
<sequence length="253" mass="28453">MLWGPPGIGKSTIVAEVARQHDLQLVDLRLSQLAPTDLRGLPVAENGVSRWFPPEFLPTEGRGILFLDEINMAPPAMQGIAQQLILDRQVGSYRVPDGWYIWAAGNRKADRAAVFEMPSALANRFIHLDLVPDLDSFKAWGLRSGLSEQVLAFLSFRPTLLHHISPQDPAWPSPRSWSMADRLHAVGLPVDPAVGRATAGEFQAFCNIYGKRRLITLLTKGCREVKRRGRDAARRSRRATGCHRRDRWWRFGC</sequence>
<dbReference type="InterPro" id="IPR011704">
    <property type="entry name" value="ATPase_dyneun-rel_AAA"/>
</dbReference>
<keyword evidence="3" id="KW-1185">Reference proteome</keyword>
<dbReference type="GO" id="GO:0005524">
    <property type="term" value="F:ATP binding"/>
    <property type="evidence" value="ECO:0007669"/>
    <property type="project" value="InterPro"/>
</dbReference>
<dbReference type="OrthoDB" id="9808317at2"/>
<dbReference type="Pfam" id="PF07728">
    <property type="entry name" value="AAA_5"/>
    <property type="match status" value="1"/>
</dbReference>
<organism evidence="2 3">
    <name type="scientific">Malikia granosa</name>
    <dbReference type="NCBI Taxonomy" id="263067"/>
    <lineage>
        <taxon>Bacteria</taxon>
        <taxon>Pseudomonadati</taxon>
        <taxon>Pseudomonadota</taxon>
        <taxon>Betaproteobacteria</taxon>
        <taxon>Burkholderiales</taxon>
        <taxon>Comamonadaceae</taxon>
        <taxon>Malikia</taxon>
    </lineage>
</organism>
<proteinExistence type="predicted"/>
<evidence type="ECO:0000313" key="2">
    <source>
        <dbReference type="EMBL" id="PRD64081.1"/>
    </source>
</evidence>